<evidence type="ECO:0000313" key="2">
    <source>
        <dbReference type="WBParaSite" id="JU765_v2.g17693.t1"/>
    </source>
</evidence>
<sequence>MGADGGTIPKRCELVKTKKKEEKIEKSVTNAVKWKTCQLSGEPLKKPVVACKLGRLYNKEAIIEAKLSKSLSKNPVTKHIRALSDVKELKLTENRDFKDNGPTKGDVYKDVNSTLFICPITGLNMNGTYNFLVNWECGCVFSEKAMQEVKSDHCYGCDGNLDKSKVFQLNPEGEVLKQYEEKVAAEIAAKKSSKSCKTEETVVTEEKQGTKRKAESSSIQDDPNVSKALKSIYTTSEEAKNQPKAHWVTHNPLYF</sequence>
<dbReference type="WBParaSite" id="JU765_v2.g17693.t1">
    <property type="protein sequence ID" value="JU765_v2.g17693.t1"/>
    <property type="gene ID" value="JU765_v2.g17693"/>
</dbReference>
<name>A0AC34QMC7_9BILA</name>
<accession>A0AC34QMC7</accession>
<organism evidence="1 2">
    <name type="scientific">Panagrolaimus sp. JU765</name>
    <dbReference type="NCBI Taxonomy" id="591449"/>
    <lineage>
        <taxon>Eukaryota</taxon>
        <taxon>Metazoa</taxon>
        <taxon>Ecdysozoa</taxon>
        <taxon>Nematoda</taxon>
        <taxon>Chromadorea</taxon>
        <taxon>Rhabditida</taxon>
        <taxon>Tylenchina</taxon>
        <taxon>Panagrolaimomorpha</taxon>
        <taxon>Panagrolaimoidea</taxon>
        <taxon>Panagrolaimidae</taxon>
        <taxon>Panagrolaimus</taxon>
    </lineage>
</organism>
<protein>
    <submittedName>
        <fullName evidence="2">Replication termination factor 2</fullName>
    </submittedName>
</protein>
<dbReference type="Proteomes" id="UP000887576">
    <property type="component" value="Unplaced"/>
</dbReference>
<evidence type="ECO:0000313" key="1">
    <source>
        <dbReference type="Proteomes" id="UP000887576"/>
    </source>
</evidence>
<proteinExistence type="predicted"/>
<reference evidence="2" key="1">
    <citation type="submission" date="2022-11" db="UniProtKB">
        <authorList>
            <consortium name="WormBaseParasite"/>
        </authorList>
    </citation>
    <scope>IDENTIFICATION</scope>
</reference>